<organism evidence="3 4">
    <name type="scientific">Serinibacter arcticus</name>
    <dbReference type="NCBI Taxonomy" id="1655435"/>
    <lineage>
        <taxon>Bacteria</taxon>
        <taxon>Bacillati</taxon>
        <taxon>Actinomycetota</taxon>
        <taxon>Actinomycetes</taxon>
        <taxon>Micrococcales</taxon>
        <taxon>Beutenbergiaceae</taxon>
        <taxon>Serinibacter</taxon>
    </lineage>
</organism>
<protein>
    <submittedName>
        <fullName evidence="3">DUF3159 domain-containing protein</fullName>
    </submittedName>
</protein>
<sequence>MTTPDHREPDHLDGDRLEPAPATTPTAATGLASLGQEEFSLEQAVGGWRGLVESVAPGLVFVVVFVITQEIAPPVIASLAVAALAVVARLVRRSSVTYALGGVLGVVIGAVWAWRSGEASNYYVWGLITNAAFALVTGISLLVRRPLVGLVVSALGIDPALDKPGAGEKALDLSWRHDPVRLRRYALATALWCGAFVLRLAVQVPLWLAGEVPWLGTARLVMGLPLWALVLWVTWLLVRPAAPAAPSPETAAR</sequence>
<dbReference type="RefSeq" id="WP_109228213.1">
    <property type="nucleotide sequence ID" value="NZ_PYHR01000002.1"/>
</dbReference>
<dbReference type="EMBL" id="PYHR01000002">
    <property type="protein sequence ID" value="PWD49830.1"/>
    <property type="molecule type" value="Genomic_DNA"/>
</dbReference>
<comment type="caution">
    <text evidence="3">The sequence shown here is derived from an EMBL/GenBank/DDBJ whole genome shotgun (WGS) entry which is preliminary data.</text>
</comment>
<feature type="transmembrane region" description="Helical" evidence="2">
    <location>
        <begin position="185"/>
        <end position="208"/>
    </location>
</feature>
<evidence type="ECO:0000313" key="4">
    <source>
        <dbReference type="Proteomes" id="UP000245166"/>
    </source>
</evidence>
<dbReference type="AlphaFoldDB" id="A0A2U1ZSA3"/>
<gene>
    <name evidence="3" type="ORF">C8046_03105</name>
</gene>
<keyword evidence="2" id="KW-0812">Transmembrane</keyword>
<evidence type="ECO:0000313" key="3">
    <source>
        <dbReference type="EMBL" id="PWD49830.1"/>
    </source>
</evidence>
<keyword evidence="2" id="KW-1133">Transmembrane helix</keyword>
<dbReference type="Proteomes" id="UP000245166">
    <property type="component" value="Unassembled WGS sequence"/>
</dbReference>
<evidence type="ECO:0000256" key="2">
    <source>
        <dbReference type="SAM" id="Phobius"/>
    </source>
</evidence>
<feature type="transmembrane region" description="Helical" evidence="2">
    <location>
        <begin position="98"/>
        <end position="116"/>
    </location>
</feature>
<keyword evidence="4" id="KW-1185">Reference proteome</keyword>
<reference evidence="3 4" key="1">
    <citation type="submission" date="2018-03" db="EMBL/GenBank/DDBJ databases">
        <title>Genome assembly of novel Miniimonas species PCH200.</title>
        <authorList>
            <person name="Thakur V."/>
            <person name="Kumar V."/>
            <person name="Singh D."/>
        </authorList>
    </citation>
    <scope>NUCLEOTIDE SEQUENCE [LARGE SCALE GENOMIC DNA]</scope>
    <source>
        <strain evidence="3 4">PCH200</strain>
    </source>
</reference>
<feature type="transmembrane region" description="Helical" evidence="2">
    <location>
        <begin position="74"/>
        <end position="91"/>
    </location>
</feature>
<feature type="transmembrane region" description="Helical" evidence="2">
    <location>
        <begin position="220"/>
        <end position="238"/>
    </location>
</feature>
<dbReference type="PIRSF" id="PIRSF010219">
    <property type="entry name" value="UCP010219"/>
    <property type="match status" value="1"/>
</dbReference>
<dbReference type="InterPro" id="IPR016566">
    <property type="entry name" value="UCP010219"/>
</dbReference>
<accession>A0A2U1ZSA3</accession>
<dbReference type="OrthoDB" id="5244221at2"/>
<proteinExistence type="predicted"/>
<name>A0A2U1ZSA3_9MICO</name>
<feature type="region of interest" description="Disordered" evidence="1">
    <location>
        <begin position="1"/>
        <end position="24"/>
    </location>
</feature>
<keyword evidence="2" id="KW-0472">Membrane</keyword>
<evidence type="ECO:0000256" key="1">
    <source>
        <dbReference type="SAM" id="MobiDB-lite"/>
    </source>
</evidence>
<feature type="transmembrane region" description="Helical" evidence="2">
    <location>
        <begin position="122"/>
        <end position="143"/>
    </location>
</feature>
<feature type="compositionally biased region" description="Basic and acidic residues" evidence="1">
    <location>
        <begin position="1"/>
        <end position="18"/>
    </location>
</feature>
<dbReference type="Pfam" id="PF11361">
    <property type="entry name" value="DUF3159"/>
    <property type="match status" value="1"/>
</dbReference>